<proteinExistence type="predicted"/>
<dbReference type="RefSeq" id="WP_126611908.1">
    <property type="nucleotide sequence ID" value="NZ_JBHUCY010000010.1"/>
</dbReference>
<comment type="subcellular location">
    <subcellularLocation>
        <location evidence="1">Cell membrane</location>
        <topology evidence="1">Multi-pass membrane protein</topology>
    </subcellularLocation>
</comment>
<dbReference type="OrthoDB" id="9792579at2"/>
<evidence type="ECO:0000313" key="7">
    <source>
        <dbReference type="EMBL" id="RTR23473.1"/>
    </source>
</evidence>
<feature type="transmembrane region" description="Helical" evidence="6">
    <location>
        <begin position="97"/>
        <end position="119"/>
    </location>
</feature>
<evidence type="ECO:0000256" key="4">
    <source>
        <dbReference type="ARBA" id="ARBA00022989"/>
    </source>
</evidence>
<feature type="transmembrane region" description="Helical" evidence="6">
    <location>
        <begin position="190"/>
        <end position="209"/>
    </location>
</feature>
<gene>
    <name evidence="7" type="ORF">EJ903_02760</name>
</gene>
<evidence type="ECO:0000256" key="6">
    <source>
        <dbReference type="SAM" id="Phobius"/>
    </source>
</evidence>
<feature type="transmembrane region" description="Helical" evidence="6">
    <location>
        <begin position="270"/>
        <end position="287"/>
    </location>
</feature>
<evidence type="ECO:0000256" key="2">
    <source>
        <dbReference type="ARBA" id="ARBA00022475"/>
    </source>
</evidence>
<dbReference type="Pfam" id="PF02653">
    <property type="entry name" value="BPD_transp_2"/>
    <property type="match status" value="1"/>
</dbReference>
<dbReference type="PANTHER" id="PTHR43370:SF2">
    <property type="entry name" value="ABC TRANSPORTER PERMEASE PROTEIN"/>
    <property type="match status" value="1"/>
</dbReference>
<dbReference type="GO" id="GO:0005886">
    <property type="term" value="C:plasma membrane"/>
    <property type="evidence" value="ECO:0007669"/>
    <property type="project" value="UniProtKB-SubCell"/>
</dbReference>
<evidence type="ECO:0000256" key="1">
    <source>
        <dbReference type="ARBA" id="ARBA00004651"/>
    </source>
</evidence>
<evidence type="ECO:0000256" key="3">
    <source>
        <dbReference type="ARBA" id="ARBA00022692"/>
    </source>
</evidence>
<keyword evidence="4 6" id="KW-1133">Transmembrane helix</keyword>
<comment type="caution">
    <text evidence="7">The sequence shown here is derived from an EMBL/GenBank/DDBJ whole genome shotgun (WGS) entry which is preliminary data.</text>
</comment>
<dbReference type="CDD" id="cd06580">
    <property type="entry name" value="TM_PBP1_transp_TpRbsC_like"/>
    <property type="match status" value="1"/>
</dbReference>
<dbReference type="GO" id="GO:0022857">
    <property type="term" value="F:transmembrane transporter activity"/>
    <property type="evidence" value="ECO:0007669"/>
    <property type="project" value="InterPro"/>
</dbReference>
<evidence type="ECO:0000313" key="8">
    <source>
        <dbReference type="Proteomes" id="UP000277007"/>
    </source>
</evidence>
<feature type="transmembrane region" description="Helical" evidence="6">
    <location>
        <begin position="221"/>
        <end position="238"/>
    </location>
</feature>
<feature type="transmembrane region" description="Helical" evidence="6">
    <location>
        <begin position="6"/>
        <end position="25"/>
    </location>
</feature>
<name>A0A3S0I3D6_9PROT</name>
<keyword evidence="2" id="KW-1003">Cell membrane</keyword>
<evidence type="ECO:0000256" key="5">
    <source>
        <dbReference type="ARBA" id="ARBA00023136"/>
    </source>
</evidence>
<dbReference type="AlphaFoldDB" id="A0A3S0I3D6"/>
<keyword evidence="8" id="KW-1185">Reference proteome</keyword>
<feature type="transmembrane region" description="Helical" evidence="6">
    <location>
        <begin position="68"/>
        <end position="90"/>
    </location>
</feature>
<feature type="transmembrane region" description="Helical" evidence="6">
    <location>
        <begin position="37"/>
        <end position="56"/>
    </location>
</feature>
<dbReference type="EMBL" id="RXMA01000002">
    <property type="protein sequence ID" value="RTR23473.1"/>
    <property type="molecule type" value="Genomic_DNA"/>
</dbReference>
<accession>A0A3S0I3D6</accession>
<organism evidence="7 8">
    <name type="scientific">Azospirillum griseum</name>
    <dbReference type="NCBI Taxonomy" id="2496639"/>
    <lineage>
        <taxon>Bacteria</taxon>
        <taxon>Pseudomonadati</taxon>
        <taxon>Pseudomonadota</taxon>
        <taxon>Alphaproteobacteria</taxon>
        <taxon>Rhodospirillales</taxon>
        <taxon>Azospirillaceae</taxon>
        <taxon>Azospirillum</taxon>
    </lineage>
</organism>
<reference evidence="7 8" key="1">
    <citation type="submission" date="2018-12" db="EMBL/GenBank/DDBJ databases">
        <authorList>
            <person name="Yang Y."/>
        </authorList>
    </citation>
    <scope>NUCLEOTIDE SEQUENCE [LARGE SCALE GENOMIC DNA]</scope>
    <source>
        <strain evidence="7 8">L-25-5w-1</strain>
    </source>
</reference>
<feature type="transmembrane region" description="Helical" evidence="6">
    <location>
        <begin position="245"/>
        <end position="264"/>
    </location>
</feature>
<feature type="transmembrane region" description="Helical" evidence="6">
    <location>
        <begin position="139"/>
        <end position="161"/>
    </location>
</feature>
<sequence>MSAELSLIGPILAAMLAAATPLLFAALGELVVEKSGVLNLGVEGMMLVGAVCGFAVTVKTGSAPMGLLAAATAGAATAALFGLLTLGLLANQVATGLALTLFGVGLSALIGQAFVGIPLKGLPKLNIPGLTDLPVIGQALFGQDLLVYLAILAVPLVHLFLYRTRAGLVLRAVGENHAAAHALGYKVIRIRFLAVLFGGAMSGLGGAFLSMDYTPMWAENMTAGRGWIALALVVFATWKPLRVMLGAWLFGGVTIAQLHVQGLGVDVPSQLLSMLPYLATVLVLVLISRDVARTRLNAPACLGKLFHPDA</sequence>
<dbReference type="PANTHER" id="PTHR43370">
    <property type="entry name" value="SUGAR ABC TRANSPORTER INTEGRAL MEMBRANE PROTEIN-RELATED"/>
    <property type="match status" value="1"/>
</dbReference>
<dbReference type="Proteomes" id="UP000277007">
    <property type="component" value="Unassembled WGS sequence"/>
</dbReference>
<keyword evidence="3 6" id="KW-0812">Transmembrane</keyword>
<dbReference type="InterPro" id="IPR001851">
    <property type="entry name" value="ABC_transp_permease"/>
</dbReference>
<protein>
    <submittedName>
        <fullName evidence="7">ABC transporter permease</fullName>
    </submittedName>
</protein>
<keyword evidence="5 6" id="KW-0472">Membrane</keyword>